<gene>
    <name evidence="2" type="ORF">B0J12DRAFT_712201</name>
</gene>
<dbReference type="EMBL" id="JAGTJR010000020">
    <property type="protein sequence ID" value="KAH7044660.1"/>
    <property type="molecule type" value="Genomic_DNA"/>
</dbReference>
<proteinExistence type="predicted"/>
<keyword evidence="3" id="KW-1185">Reference proteome</keyword>
<dbReference type="InterPro" id="IPR044595">
    <property type="entry name" value="KMD1-4"/>
</dbReference>
<evidence type="ECO:0000313" key="2">
    <source>
        <dbReference type="EMBL" id="KAH7044660.1"/>
    </source>
</evidence>
<evidence type="ECO:0000313" key="3">
    <source>
        <dbReference type="Proteomes" id="UP000774617"/>
    </source>
</evidence>
<dbReference type="SMART" id="SM00612">
    <property type="entry name" value="Kelch"/>
    <property type="match status" value="3"/>
</dbReference>
<reference evidence="2 3" key="1">
    <citation type="journal article" date="2021" name="Nat. Commun.">
        <title>Genetic determinants of endophytism in the Arabidopsis root mycobiome.</title>
        <authorList>
            <person name="Mesny F."/>
            <person name="Miyauchi S."/>
            <person name="Thiergart T."/>
            <person name="Pickel B."/>
            <person name="Atanasova L."/>
            <person name="Karlsson M."/>
            <person name="Huettel B."/>
            <person name="Barry K.W."/>
            <person name="Haridas S."/>
            <person name="Chen C."/>
            <person name="Bauer D."/>
            <person name="Andreopoulos W."/>
            <person name="Pangilinan J."/>
            <person name="LaButti K."/>
            <person name="Riley R."/>
            <person name="Lipzen A."/>
            <person name="Clum A."/>
            <person name="Drula E."/>
            <person name="Henrissat B."/>
            <person name="Kohler A."/>
            <person name="Grigoriev I.V."/>
            <person name="Martin F.M."/>
            <person name="Hacquard S."/>
        </authorList>
    </citation>
    <scope>NUCLEOTIDE SEQUENCE [LARGE SCALE GENOMIC DNA]</scope>
    <source>
        <strain evidence="2 3">MPI-SDFR-AT-0080</strain>
    </source>
</reference>
<dbReference type="Pfam" id="PF24681">
    <property type="entry name" value="Kelch_KLHDC2_KLHL20_DRC7"/>
    <property type="match status" value="1"/>
</dbReference>
<name>A0ABQ8G4V4_9PEZI</name>
<organism evidence="2 3">
    <name type="scientific">Macrophomina phaseolina</name>
    <dbReference type="NCBI Taxonomy" id="35725"/>
    <lineage>
        <taxon>Eukaryota</taxon>
        <taxon>Fungi</taxon>
        <taxon>Dikarya</taxon>
        <taxon>Ascomycota</taxon>
        <taxon>Pezizomycotina</taxon>
        <taxon>Dothideomycetes</taxon>
        <taxon>Dothideomycetes incertae sedis</taxon>
        <taxon>Botryosphaeriales</taxon>
        <taxon>Botryosphaeriaceae</taxon>
        <taxon>Macrophomina</taxon>
    </lineage>
</organism>
<dbReference type="InterPro" id="IPR015915">
    <property type="entry name" value="Kelch-typ_b-propeller"/>
</dbReference>
<dbReference type="InterPro" id="IPR006652">
    <property type="entry name" value="Kelch_1"/>
</dbReference>
<evidence type="ECO:0000256" key="1">
    <source>
        <dbReference type="SAM" id="MobiDB-lite"/>
    </source>
</evidence>
<feature type="compositionally biased region" description="Low complexity" evidence="1">
    <location>
        <begin position="1"/>
        <end position="20"/>
    </location>
</feature>
<dbReference type="PANTHER" id="PTHR46407">
    <property type="entry name" value="OS02G0208700 PROTEIN"/>
    <property type="match status" value="1"/>
</dbReference>
<sequence>MQLARSPRTPSTSRASLPSPIHLPLPIHPPAPGDYRLSPLADIPEGGRQEHAAIFLPPDTIAMVGGIAPDASAKVAPFSSTDMVQLYSITNDSWRTVAPLTKPLNHPNVAAANGKIYRAVTRAVPDSWAYDPATDAWSSIPPPEPARAQAAVADKNRCRRPFAHVSAFDTDTSAWVTDSLLPAEARHLPEPRDHARAAVVEGKIYAIGGFNFGGFNQTDSVFILDLDSLEAGWETGAAGMPTPRATYASGAVGKKIFTIGGEGNSTAQNVVLIKVFDEVEVYDVDSATWTQLSPPSSPRQGPGVGVGGKIFIPGGMETAPVGPLSRFDVFVPSDGYY</sequence>
<feature type="region of interest" description="Disordered" evidence="1">
    <location>
        <begin position="1"/>
        <end position="25"/>
    </location>
</feature>
<dbReference type="Gene3D" id="2.120.10.80">
    <property type="entry name" value="Kelch-type beta propeller"/>
    <property type="match status" value="2"/>
</dbReference>
<comment type="caution">
    <text evidence="2">The sequence shown here is derived from an EMBL/GenBank/DDBJ whole genome shotgun (WGS) entry which is preliminary data.</text>
</comment>
<accession>A0ABQ8G4V4</accession>
<dbReference type="PANTHER" id="PTHR46407:SF3">
    <property type="entry name" value="OS02G0208700 PROTEIN"/>
    <property type="match status" value="1"/>
</dbReference>
<protein>
    <submittedName>
        <fullName evidence="2">Kelch repeat-containing protein</fullName>
    </submittedName>
</protein>
<dbReference type="Proteomes" id="UP000774617">
    <property type="component" value="Unassembled WGS sequence"/>
</dbReference>
<dbReference type="SUPFAM" id="SSF117281">
    <property type="entry name" value="Kelch motif"/>
    <property type="match status" value="2"/>
</dbReference>